<name>A0A1B4XWK2_9CAUD</name>
<protein>
    <recommendedName>
        <fullName evidence="3">Lipoprotein</fullName>
    </recommendedName>
</protein>
<dbReference type="EMBL" id="LC168164">
    <property type="protein sequence ID" value="BAV39167.1"/>
    <property type="molecule type" value="Genomic_DNA"/>
</dbReference>
<evidence type="ECO:0008006" key="3">
    <source>
        <dbReference type="Google" id="ProtNLM"/>
    </source>
</evidence>
<reference evidence="1 2" key="1">
    <citation type="submission" date="2016-07" db="EMBL/GenBank/DDBJ databases">
        <title>Characterization of three bacteriophages infecting bacteria isolated from shrimp culture pond water.</title>
        <authorList>
            <person name="Khoa H.V."/>
        </authorList>
    </citation>
    <scope>NUCLEOTIDE SEQUENCE [LARGE SCALE GENOMIC DNA]</scope>
</reference>
<accession>A0A1B4XWK2</accession>
<keyword evidence="2" id="KW-1185">Reference proteome</keyword>
<proteinExistence type="predicted"/>
<evidence type="ECO:0000313" key="2">
    <source>
        <dbReference type="Proteomes" id="UP000224877"/>
    </source>
</evidence>
<sequence>MKKIIYLLVAVLTIGFTSCSSHDELPNDGIQTTKVVSIFNQQSSAKSSEETKASKDVKRNGIYDWVKDVTINFDNTGLNHTAQETFTLVPNSTTGALDNFEMDDVAIGSNEITAWTTTSAIGYNNLTKFNGNINSYKSVLPYVLYEATPQTKEIVQGTNVVNLDMRTQHGRRLSVLRYKSGSWVKNNTLCIVDVLQDGVVVDTKELKKNESLISYWSDETALVGNTITLRFNIYSKSTGQIIKVYNKVLEITASTSITCVYEVTDTGLFEDIQGITLNFQDWIETYCPDCPTDLGGN</sequence>
<evidence type="ECO:0000313" key="1">
    <source>
        <dbReference type="EMBL" id="BAV39167.1"/>
    </source>
</evidence>
<dbReference type="PROSITE" id="PS51257">
    <property type="entry name" value="PROKAR_LIPOPROTEIN"/>
    <property type="match status" value="1"/>
</dbReference>
<organism evidence="1 2">
    <name type="scientific">Tenacibaculum phage pT24</name>
    <dbReference type="NCBI Taxonomy" id="1880590"/>
    <lineage>
        <taxon>Viruses</taxon>
        <taxon>Duplodnaviria</taxon>
        <taxon>Heunggongvirae</taxon>
        <taxon>Uroviricota</taxon>
        <taxon>Caudoviricetes</taxon>
        <taxon>Kungbxnavirus</taxon>
        <taxon>Kungbxnavirus pT24</taxon>
    </lineage>
</organism>
<dbReference type="Proteomes" id="UP000224877">
    <property type="component" value="Segment"/>
</dbReference>
<gene>
    <name evidence="1" type="ORF">BPT24_044</name>
</gene>